<dbReference type="EMBL" id="AE014075">
    <property type="protein sequence ID" value="AAN83088.1"/>
    <property type="molecule type" value="Genomic_DNA"/>
</dbReference>
<organism evidence="1 2">
    <name type="scientific">Escherichia coli O6:H1 (strain CFT073 / ATCC 700928 / UPEC)</name>
    <dbReference type="NCBI Taxonomy" id="199310"/>
    <lineage>
        <taxon>Bacteria</taxon>
        <taxon>Pseudomonadati</taxon>
        <taxon>Pseudomonadota</taxon>
        <taxon>Gammaproteobacteria</taxon>
        <taxon>Enterobacterales</taxon>
        <taxon>Enterobacteriaceae</taxon>
        <taxon>Escherichia</taxon>
    </lineage>
</organism>
<dbReference type="KEGG" id="ecc:c4656"/>
<evidence type="ECO:0000313" key="1">
    <source>
        <dbReference type="EMBL" id="AAN83088.1"/>
    </source>
</evidence>
<dbReference type="Proteomes" id="UP000001410">
    <property type="component" value="Chromosome"/>
</dbReference>
<reference evidence="1 2" key="1">
    <citation type="journal article" date="2002" name="Proc. Natl. Acad. Sci. U.S.A.">
        <title>Extensive mosaic structure revealed by the complete genome sequence of uropathogenic Escherichia coli.</title>
        <authorList>
            <person name="Welch R.A."/>
            <person name="Burland V."/>
            <person name="Plunkett G.III."/>
            <person name="Redford P."/>
            <person name="Roesch P."/>
            <person name="Rasko D."/>
            <person name="Buckles E.L."/>
            <person name="Liou S.R."/>
            <person name="Boutin A."/>
            <person name="Hackett J."/>
            <person name="Stroud D."/>
            <person name="Mayhew G.F."/>
            <person name="Rose D.J."/>
            <person name="Zhou S."/>
            <person name="Schwartz D.C."/>
            <person name="Perna N.T."/>
            <person name="Mobley H.L."/>
            <person name="Donnenberg M.S."/>
            <person name="Blattner F.R."/>
        </authorList>
    </citation>
    <scope>NUCLEOTIDE SEQUENCE [LARGE SCALE GENOMIC DNA]</scope>
    <source>
        <strain evidence="2">CFT073 / ATCC 700928 / UPEC</strain>
    </source>
</reference>
<accession>A0A0H2VCG7</accession>
<proteinExistence type="predicted"/>
<protein>
    <submittedName>
        <fullName evidence="1">Uncharacterized protein</fullName>
    </submittedName>
</protein>
<evidence type="ECO:0000313" key="2">
    <source>
        <dbReference type="Proteomes" id="UP000001410"/>
    </source>
</evidence>
<dbReference type="HOGENOM" id="CLU_1757507_0_0_6"/>
<sequence length="183" mass="21260">MFYIIRIYVNAFQDGSIRVKKSQPVARLAFVLFKPVLHRFFGQLDNAQLRDRFGQFRRRLSVIYVAVRAANVLFSLTFRFHGSRFVEILAANCGVGQNGHVARLHFKNAARQIDKLFVTVLFHDANHTRLNGGEQRCVARVDPQFTFATRYLDFLDQTREHLLLCADDVQVVSHCHITLRLRR</sequence>
<name>A0A0H2VCG7_ECOL6</name>
<gene>
    <name evidence="1" type="ordered locus">c4656</name>
</gene>
<keyword evidence="2" id="KW-1185">Reference proteome</keyword>
<dbReference type="AlphaFoldDB" id="A0A0H2VCG7"/>